<dbReference type="PROSITE" id="PS50818">
    <property type="entry name" value="INTEIN_C_TER"/>
    <property type="match status" value="1"/>
</dbReference>
<dbReference type="InterPro" id="IPR036844">
    <property type="entry name" value="Hint_dom_sf"/>
</dbReference>
<evidence type="ECO:0000313" key="3">
    <source>
        <dbReference type="EMBL" id="MFC5645560.1"/>
    </source>
</evidence>
<sequence length="2358" mass="244369">MSGLVLGLVAAPSTEAWAAARPHGKVWTPPKTPGVSPGKPVKGKNQSPGKLPAPKYPVPADWKAEAVPVVTGSATVTLGDDKVQQAGKLPVKVARGGGGSAHAVKVEVAGGDKGRAAGTAGPVVALTGTDAGDAGKSVKVALDLKALQGSGWSDRSQLVALPACALTDPQAAECRTQTPVASAVDAGGVLTAEVTLPSAEPARSAPGAVKASLVQGTSAAAAPMVLAATTGASGAGGSYTATSLNPSANWGAGTNTGGFGYGYAIQVPAALGGGAPTVSLSYDSSSVDGKNSAQNAQSSWIGEGWDYQPGFIERSYKNCDKDGITGSGDLCWGGQNATLSLGAHSGTLVRDDSTGVWHLQGDDGSKIEQLTGAPNGLNNGEYWKVTTTDGTQYWFGQNHLPGGDGTDPAAGSAWGEPVYAPNSGDPCYNSGTGKASWCTMGWRWNLDYVVDTHQNLTTYAYATESNSYSRGGGQNNGSGTLTSYVRAGYPTGIAYGQRLPEQIAAKGAAKPAAKVQFSVSERCLPNGTITCSDAQRTTANQASWPDVPLDLVCAASGTCTNYSPSFFSTKRLTGVSTQVLVDGAYRTVDSWELKHSFPTPGDGTKPALWLASVQHTGSNGQSGVALPAVSFTARELPNRVDGLTPAQPAFNRPRIQQITTETGGQINVVYADPECSRVAGRMPSAEDANTMACMPVHWYLPGQSATDPVKDWFNKYLVTSVTEQDAVTGTALTKTTDYSYGGGAAWHRNDNEFTDPKLRTWDGFRGYRTVTTTTGSGNSGEAPRTQQVATYLRGMDGDYKADGSRRAVTDTTPLGATVTDSDWLAGALTGTESYDRAGGKVVAVQGASSGNQQVTATHKQSGGMPDLVARYAAATGTNTGKQLLADGSWRTVTSSGTSDPANGNRQTQVADQGDGTAATPPVCTTTSYASATNPMLLALVSEKKVVAGPCGTAATAATTLSDVRTLYDGKPFGQAGDVGEPTGWQTLDHFDAAGAPVYVSTGRVTSSDVYGRTLATADSDGSTYDAAGNQLSGATLTATTATTAYTPATGVLATKVTQYGAMGPSWSTTVTQDPGRGLPLTTSDINGHTTTQQYDALGRLTAVWRSSRATSLSPSLKFGYAINGVSAPSVVTTEALLEDNTYARKTELYDGLGRLRQTQTSPATGGAGRLITDAVVDSHGWTVKSSAAYYEATTQPNGTVFAPQDSQVPAQTWTTYDGLGRPVTSAFVSYGQQQWATTTAYPGADRTDVTPPQGATPTSTVTDARGRTVQLWQYHGATATGRPADADVTSYAFTAAGQPASRTDAAGNTWSSAYDVRGRLTSSQDPDSGLTSYTYDAESRPASITGAKGDTLLFTYDLLGRRTGSYSGSIAPANQLAAWSYDTVAKGQPASSTRYTGGAAGSAYTQTVTGYDAEYRPLGVSVTIPAAEGALAGTYTTANQYSPILGSLTHTDLPAVGGLPAEGVDYLYSNTGLMIASGGNSTLVTDVQYDALGRPTRTTVGDWGNQVVSTQQYDWATARVVNSFLDRQTGTTSLDQVGYTYNPAGRITSISDRQDGGATDTQCFTADHLGRLTNAWTDTAGTGTAAAPSVPGIGGCRNAGGPAAGSVGGPSPYWQSYGYDLTGNRTSLVQHDLGGNSAKDVTTTQTFGAPKSVNTPTTAANTGGGTGGPHALLGTSTTGPTGTTATAYQYDAAGNTTAITDTTGTTNLTWGVDGQLASLARTGQAGGTSYLYDADGAQLIRRDPGTTTLDLGVDELTLDTASGSLADVRTYPAPGGLSVSRVTAATGGGKLVYQAADQHGTNGVQIDTDAAQTVTRRPTDPFGNPRGTQPAAGSWSGDKGFVGGTKDDATGLTNLGAREYDPVHGRFLNPDPIVNPSEPQQWNAYAYSNNNPIDYSDPSGLSWKSWLHKAGNAIGATASGYYHAAVDEVSQMAEGWDRLTGDTEGADRLKYERENPHSFMNGTTMLKNLGGDIDGPQTKSRWYKLGGWLESVFGPVPMPSPASVETGAVRTAEKVLIKGATKGATKKLTGALTRLAEKVTGKCLHSFPADTRVLMADGSAKPIGAVRTGDEVATAGPVTGEHTARPVTDTITTPDDRQFTRLTVSTGTGERSTLTVTAHHPFWDATTGRWTDAADLRAGDHLATPDGSDVTVTAVDNYTTAPTEAHDLTVADLHTYYVLAGGTPVLVHNCEITNLAAHGEQPKCTISSVCEHIVLGIKDRDNNIGDFATGKGAHTFNGDPWGGRDVSYNGPMWMAGVEQTVSNPGTRISIVLDGMEGSTAIEKFVNAYKRGMIGGKAAAPQSGSGTNWEMSVVGRAVRMGDRDWLQNMDFYLNGAKVNGEMKEPDWATITPGLKGYKG</sequence>
<reference evidence="4" key="1">
    <citation type="journal article" date="2019" name="Int. J. Syst. Evol. Microbiol.">
        <title>The Global Catalogue of Microorganisms (GCM) 10K type strain sequencing project: providing services to taxonomists for standard genome sequencing and annotation.</title>
        <authorList>
            <consortium name="The Broad Institute Genomics Platform"/>
            <consortium name="The Broad Institute Genome Sequencing Center for Infectious Disease"/>
            <person name="Wu L."/>
            <person name="Ma J."/>
        </authorList>
    </citation>
    <scope>NUCLEOTIDE SEQUENCE [LARGE SCALE GENOMIC DNA]</scope>
    <source>
        <strain evidence="4">CGMCC 4.1622</strain>
    </source>
</reference>
<proteinExistence type="predicted"/>
<feature type="compositionally biased region" description="Low complexity" evidence="1">
    <location>
        <begin position="1669"/>
        <end position="1680"/>
    </location>
</feature>
<dbReference type="CDD" id="cd00081">
    <property type="entry name" value="Hint"/>
    <property type="match status" value="1"/>
</dbReference>
<dbReference type="PANTHER" id="PTHR32305:SF17">
    <property type="entry name" value="TRNA NUCLEASE WAPA"/>
    <property type="match status" value="1"/>
</dbReference>
<dbReference type="InterPro" id="IPR022385">
    <property type="entry name" value="Rhs_assc_core"/>
</dbReference>
<feature type="region of interest" description="Disordered" evidence="1">
    <location>
        <begin position="887"/>
        <end position="921"/>
    </location>
</feature>
<feature type="compositionally biased region" description="Polar residues" evidence="1">
    <location>
        <begin position="890"/>
        <end position="910"/>
    </location>
</feature>
<evidence type="ECO:0000313" key="4">
    <source>
        <dbReference type="Proteomes" id="UP001596066"/>
    </source>
</evidence>
<dbReference type="Gene3D" id="2.170.16.10">
    <property type="entry name" value="Hedgehog/Intein (Hint) domain"/>
    <property type="match status" value="1"/>
</dbReference>
<feature type="domain" description="Hint" evidence="2">
    <location>
        <begin position="2044"/>
        <end position="2146"/>
    </location>
</feature>
<dbReference type="NCBIfam" id="TIGR01643">
    <property type="entry name" value="YD_repeat_2x"/>
    <property type="match status" value="3"/>
</dbReference>
<dbReference type="InterPro" id="IPR003587">
    <property type="entry name" value="Hint_dom_N"/>
</dbReference>
<dbReference type="NCBIfam" id="TIGR03696">
    <property type="entry name" value="Rhs_assc_core"/>
    <property type="match status" value="1"/>
</dbReference>
<dbReference type="EMBL" id="JBHSOC010000074">
    <property type="protein sequence ID" value="MFC5645560.1"/>
    <property type="molecule type" value="Genomic_DNA"/>
</dbReference>
<comment type="caution">
    <text evidence="3">The sequence shown here is derived from an EMBL/GenBank/DDBJ whole genome shotgun (WGS) entry which is preliminary data.</text>
</comment>
<dbReference type="InterPro" id="IPR006530">
    <property type="entry name" value="YD"/>
</dbReference>
<organism evidence="3 4">
    <name type="scientific">Kitasatospora cinereorecta</name>
    <dbReference type="NCBI Taxonomy" id="285560"/>
    <lineage>
        <taxon>Bacteria</taxon>
        <taxon>Bacillati</taxon>
        <taxon>Actinomycetota</taxon>
        <taxon>Actinomycetes</taxon>
        <taxon>Kitasatosporales</taxon>
        <taxon>Streptomycetaceae</taxon>
        <taxon>Kitasatospora</taxon>
    </lineage>
</organism>
<gene>
    <name evidence="3" type="ORF">ACFPZF_29970</name>
</gene>
<dbReference type="InterPro" id="IPR031325">
    <property type="entry name" value="RHS_repeat"/>
</dbReference>
<evidence type="ECO:0000256" key="1">
    <source>
        <dbReference type="SAM" id="MobiDB-lite"/>
    </source>
</evidence>
<dbReference type="RefSeq" id="WP_346142466.1">
    <property type="nucleotide sequence ID" value="NZ_BAAAUA010000009.1"/>
</dbReference>
<feature type="region of interest" description="Disordered" evidence="1">
    <location>
        <begin position="1242"/>
        <end position="1261"/>
    </location>
</feature>
<protein>
    <submittedName>
        <fullName evidence="3">Polymorphic toxin-type HINT domain-containing protein</fullName>
    </submittedName>
</protein>
<dbReference type="Proteomes" id="UP001596066">
    <property type="component" value="Unassembled WGS sequence"/>
</dbReference>
<dbReference type="Gene3D" id="2.180.10.10">
    <property type="entry name" value="RHS repeat-associated core"/>
    <property type="match status" value="2"/>
</dbReference>
<feature type="region of interest" description="Disordered" evidence="1">
    <location>
        <begin position="21"/>
        <end position="54"/>
    </location>
</feature>
<evidence type="ECO:0000259" key="2">
    <source>
        <dbReference type="SMART" id="SM00306"/>
    </source>
</evidence>
<feature type="region of interest" description="Disordered" evidence="1">
    <location>
        <begin position="1816"/>
        <end position="1839"/>
    </location>
</feature>
<dbReference type="Pfam" id="PF05593">
    <property type="entry name" value="RHS_repeat"/>
    <property type="match status" value="1"/>
</dbReference>
<dbReference type="SUPFAM" id="SSF51294">
    <property type="entry name" value="Hedgehog/intein (Hint) domain"/>
    <property type="match status" value="1"/>
</dbReference>
<dbReference type="SMART" id="SM00306">
    <property type="entry name" value="HintN"/>
    <property type="match status" value="1"/>
</dbReference>
<accession>A0ABW0VJC4</accession>
<name>A0ABW0VJC4_9ACTN</name>
<keyword evidence="4" id="KW-1185">Reference proteome</keyword>
<dbReference type="InterPro" id="IPR030934">
    <property type="entry name" value="Intein_C"/>
</dbReference>
<dbReference type="PANTHER" id="PTHR32305">
    <property type="match status" value="1"/>
</dbReference>
<dbReference type="Pfam" id="PF07591">
    <property type="entry name" value="PT-HINT"/>
    <property type="match status" value="1"/>
</dbReference>
<dbReference type="InterPro" id="IPR050708">
    <property type="entry name" value="T6SS_VgrG/RHS"/>
</dbReference>
<dbReference type="Pfam" id="PF15531">
    <property type="entry name" value="Ntox27"/>
    <property type="match status" value="1"/>
</dbReference>
<dbReference type="InterPro" id="IPR029112">
    <property type="entry name" value="Ntox27"/>
</dbReference>
<feature type="region of interest" description="Disordered" evidence="1">
    <location>
        <begin position="1646"/>
        <end position="1680"/>
    </location>
</feature>